<evidence type="ECO:0000313" key="6">
    <source>
        <dbReference type="EMBL" id="MBS4186566.1"/>
    </source>
</evidence>
<dbReference type="InterPro" id="IPR014757">
    <property type="entry name" value="Tscrpt_reg_IclR_C"/>
</dbReference>
<evidence type="ECO:0000256" key="1">
    <source>
        <dbReference type="ARBA" id="ARBA00023015"/>
    </source>
</evidence>
<evidence type="ECO:0000259" key="5">
    <source>
        <dbReference type="PROSITE" id="PS51078"/>
    </source>
</evidence>
<evidence type="ECO:0000259" key="4">
    <source>
        <dbReference type="PROSITE" id="PS51077"/>
    </source>
</evidence>
<sequence length="270" mass="30514">MSKTVKKALQLLDIFTEQKPYWKLDEISTFTGVPKPTCLRLLRTFVELGYLKKMTFQQEGLVIDGESYGLGLKFLEMGERVAGRFDIRPIAYPYMKKLQEQFNEAIQLIAREQDEGVYIEKVESTLPVRLYTKVGRHAPLYAGACPRAILAYLPEEKIQEILDKPLTKYASQSPATKEDVLLLIKQIRERGYSYSDSELEEGTASIGVPIFNSSGAVQYALSIASFSTSLPRDKVDHFVGPLWEAAAEISKKLGYNHPYPYGKMIATNQL</sequence>
<dbReference type="SUPFAM" id="SSF55781">
    <property type="entry name" value="GAF domain-like"/>
    <property type="match status" value="1"/>
</dbReference>
<dbReference type="Gene3D" id="1.10.10.10">
    <property type="entry name" value="Winged helix-like DNA-binding domain superfamily/Winged helix DNA-binding domain"/>
    <property type="match status" value="1"/>
</dbReference>
<keyword evidence="8" id="KW-1185">Reference proteome</keyword>
<dbReference type="SUPFAM" id="SSF46785">
    <property type="entry name" value="Winged helix' DNA-binding domain"/>
    <property type="match status" value="1"/>
</dbReference>
<dbReference type="PROSITE" id="PS51078">
    <property type="entry name" value="ICLR_ED"/>
    <property type="match status" value="1"/>
</dbReference>
<dbReference type="PANTHER" id="PTHR30136">
    <property type="entry name" value="HELIX-TURN-HELIX TRANSCRIPTIONAL REGULATOR, ICLR FAMILY"/>
    <property type="match status" value="1"/>
</dbReference>
<gene>
    <name evidence="7" type="ORF">KHB02_021135</name>
    <name evidence="6" type="ORF">KHB02_34950</name>
</gene>
<dbReference type="InterPro" id="IPR036390">
    <property type="entry name" value="WH_DNA-bd_sf"/>
</dbReference>
<evidence type="ECO:0000313" key="8">
    <source>
        <dbReference type="Proteomes" id="UP000677265"/>
    </source>
</evidence>
<feature type="domain" description="HTH iclR-type" evidence="4">
    <location>
        <begin position="2"/>
        <end position="72"/>
    </location>
</feature>
<dbReference type="Proteomes" id="UP000677265">
    <property type="component" value="Unassembled WGS sequence"/>
</dbReference>
<proteinExistence type="predicted"/>
<dbReference type="InterPro" id="IPR050707">
    <property type="entry name" value="HTH_MetabolicPath_Reg"/>
</dbReference>
<protein>
    <submittedName>
        <fullName evidence="6">IclR family transcriptional regulator</fullName>
    </submittedName>
</protein>
<dbReference type="Pfam" id="PF09339">
    <property type="entry name" value="HTH_IclR"/>
    <property type="match status" value="1"/>
</dbReference>
<dbReference type="PANTHER" id="PTHR30136:SF24">
    <property type="entry name" value="HTH-TYPE TRANSCRIPTIONAL REPRESSOR ALLR"/>
    <property type="match status" value="1"/>
</dbReference>
<dbReference type="GO" id="GO:0045892">
    <property type="term" value="P:negative regulation of DNA-templated transcription"/>
    <property type="evidence" value="ECO:0007669"/>
    <property type="project" value="TreeGrafter"/>
</dbReference>
<keyword evidence="2" id="KW-0238">DNA-binding</keyword>
<dbReference type="GO" id="GO:0003677">
    <property type="term" value="F:DNA binding"/>
    <property type="evidence" value="ECO:0007669"/>
    <property type="project" value="UniProtKB-KW"/>
</dbReference>
<dbReference type="Pfam" id="PF01614">
    <property type="entry name" value="IclR_C"/>
    <property type="match status" value="1"/>
</dbReference>
<dbReference type="GO" id="GO:0003700">
    <property type="term" value="F:DNA-binding transcription factor activity"/>
    <property type="evidence" value="ECO:0007669"/>
    <property type="project" value="TreeGrafter"/>
</dbReference>
<dbReference type="SMART" id="SM00346">
    <property type="entry name" value="HTH_ICLR"/>
    <property type="match status" value="1"/>
</dbReference>
<evidence type="ECO:0000256" key="3">
    <source>
        <dbReference type="ARBA" id="ARBA00023163"/>
    </source>
</evidence>
<dbReference type="PROSITE" id="PS51077">
    <property type="entry name" value="HTH_ICLR"/>
    <property type="match status" value="1"/>
</dbReference>
<dbReference type="Gene3D" id="3.30.450.40">
    <property type="match status" value="1"/>
</dbReference>
<name>A0A942T7N6_9BACI</name>
<dbReference type="InterPro" id="IPR005471">
    <property type="entry name" value="Tscrpt_reg_IclR_N"/>
</dbReference>
<evidence type="ECO:0000256" key="2">
    <source>
        <dbReference type="ARBA" id="ARBA00023125"/>
    </source>
</evidence>
<reference evidence="6" key="1">
    <citation type="submission" date="2021-05" db="EMBL/GenBank/DDBJ databases">
        <title>Novel Bacillus species.</title>
        <authorList>
            <person name="Liu G."/>
        </authorList>
    </citation>
    <scope>NUCLEOTIDE SEQUENCE</scope>
    <source>
        <strain evidence="6 8">FJAT-50051</strain>
    </source>
</reference>
<keyword evidence="1" id="KW-0805">Transcription regulation</keyword>
<accession>A0A942T7N6</accession>
<dbReference type="InterPro" id="IPR029016">
    <property type="entry name" value="GAF-like_dom_sf"/>
</dbReference>
<dbReference type="EMBL" id="JAGYPE020000047">
    <property type="protein sequence ID" value="MCH6268035.1"/>
    <property type="molecule type" value="Genomic_DNA"/>
</dbReference>
<dbReference type="EMBL" id="JAGYPE010000007">
    <property type="protein sequence ID" value="MBS4186566.1"/>
    <property type="molecule type" value="Genomic_DNA"/>
</dbReference>
<organism evidence="6">
    <name type="scientific">Neobacillus citreus</name>
    <dbReference type="NCBI Taxonomy" id="2833578"/>
    <lineage>
        <taxon>Bacteria</taxon>
        <taxon>Bacillati</taxon>
        <taxon>Bacillota</taxon>
        <taxon>Bacilli</taxon>
        <taxon>Bacillales</taxon>
        <taxon>Bacillaceae</taxon>
        <taxon>Neobacillus</taxon>
    </lineage>
</organism>
<evidence type="ECO:0000313" key="7">
    <source>
        <dbReference type="EMBL" id="MCH6268035.1"/>
    </source>
</evidence>
<comment type="caution">
    <text evidence="6">The sequence shown here is derived from an EMBL/GenBank/DDBJ whole genome shotgun (WGS) entry which is preliminary data.</text>
</comment>
<keyword evidence="3" id="KW-0804">Transcription</keyword>
<dbReference type="InterPro" id="IPR036388">
    <property type="entry name" value="WH-like_DNA-bd_sf"/>
</dbReference>
<dbReference type="RefSeq" id="WP_213146360.1">
    <property type="nucleotide sequence ID" value="NZ_JAGYPE020000047.1"/>
</dbReference>
<dbReference type="AlphaFoldDB" id="A0A942T7N6"/>
<feature type="domain" description="IclR-ED" evidence="5">
    <location>
        <begin position="73"/>
        <end position="255"/>
    </location>
</feature>